<dbReference type="GO" id="GO:0016829">
    <property type="term" value="F:lyase activity"/>
    <property type="evidence" value="ECO:0007669"/>
    <property type="project" value="UniProtKB-KW"/>
</dbReference>
<sequence length="217" mass="24085">MDAMEFFQQSAGSWRSQRTTHHLAFKRSEVGESQIQVDALAADDPEIIALCEFHQIDASLAIGGCSVRWGGSMGWDQEGENHEGNTVFALVPDTDNPRQGRLLRDRGYAEIVPVVGQYHMDDDGGLVLITEYDTMSSIERFWFASPDLRMRCSTVKRFGGFNTASFCTESRVGADSLSHPEVNQGDAIVSDVTPTQAQEVLQARQDTSPQYFSLLGW</sequence>
<keyword evidence="2 3" id="KW-0456">Lyase</keyword>
<organism evidence="4 5">
    <name type="scientific">Brasilonema sennae CENA114</name>
    <dbReference type="NCBI Taxonomy" id="415709"/>
    <lineage>
        <taxon>Bacteria</taxon>
        <taxon>Bacillati</taxon>
        <taxon>Cyanobacteriota</taxon>
        <taxon>Cyanophyceae</taxon>
        <taxon>Nostocales</taxon>
        <taxon>Scytonemataceae</taxon>
        <taxon>Brasilonema</taxon>
        <taxon>Bromeliae group (in: Brasilonema)</taxon>
    </lineage>
</organism>
<evidence type="ECO:0000256" key="1">
    <source>
        <dbReference type="ARBA" id="ARBA00010681"/>
    </source>
</evidence>
<keyword evidence="5" id="KW-1185">Reference proteome</keyword>
<comment type="function">
    <text evidence="3">Covalently attaches a chromophore to Cys residue(s) of phycobiliproteins.</text>
</comment>
<dbReference type="InterPro" id="IPR012674">
    <property type="entry name" value="Calycin"/>
</dbReference>
<name>A0A856MG67_9CYAN</name>
<accession>A0A856MG67</accession>
<evidence type="ECO:0000256" key="3">
    <source>
        <dbReference type="HAMAP-Rule" id="MF_01459"/>
    </source>
</evidence>
<dbReference type="Pfam" id="PF09367">
    <property type="entry name" value="CpeS"/>
    <property type="match status" value="1"/>
</dbReference>
<evidence type="ECO:0000256" key="2">
    <source>
        <dbReference type="ARBA" id="ARBA00023239"/>
    </source>
</evidence>
<dbReference type="InterPro" id="IPR018536">
    <property type="entry name" value="CpcS/CpeS"/>
</dbReference>
<dbReference type="EC" id="4.-.-.-" evidence="3"/>
<reference evidence="4 5" key="1">
    <citation type="submission" date="2018-06" db="EMBL/GenBank/DDBJ databases">
        <title>Comparative genomics of Brasilonema spp. strains.</title>
        <authorList>
            <person name="Alvarenga D.O."/>
            <person name="Fiore M.F."/>
            <person name="Varani A.M."/>
        </authorList>
    </citation>
    <scope>NUCLEOTIDE SEQUENCE [LARGE SCALE GENOMIC DNA]</scope>
    <source>
        <strain evidence="4 5">CENA114</strain>
    </source>
</reference>
<proteinExistence type="inferred from homology"/>
<dbReference type="EMBL" id="CP030118">
    <property type="protein sequence ID" value="QDL08681.1"/>
    <property type="molecule type" value="Genomic_DNA"/>
</dbReference>
<comment type="similarity">
    <text evidence="1 3">Belongs to the CpcS/CpeS biliprotein lyase family.</text>
</comment>
<gene>
    <name evidence="3" type="primary">cpcS</name>
    <name evidence="4" type="ORF">DP114_12970</name>
</gene>
<evidence type="ECO:0000313" key="5">
    <source>
        <dbReference type="Proteomes" id="UP000503129"/>
    </source>
</evidence>
<dbReference type="KEGG" id="bsen:DP114_12970"/>
<dbReference type="CDD" id="cd19433">
    <property type="entry name" value="lipocalin_CpcS-CpeS"/>
    <property type="match status" value="1"/>
</dbReference>
<dbReference type="Gene3D" id="2.40.128.20">
    <property type="match status" value="1"/>
</dbReference>
<evidence type="ECO:0000313" key="4">
    <source>
        <dbReference type="EMBL" id="QDL08681.1"/>
    </source>
</evidence>
<protein>
    <recommendedName>
        <fullName evidence="3">Chromophore lyase CpcS/CpeS</fullName>
        <ecNumber evidence="3">4.-.-.-</ecNumber>
    </recommendedName>
</protein>
<dbReference type="HAMAP" id="MF_01459">
    <property type="entry name" value="Chrphore_lyase_CpxS"/>
    <property type="match status" value="1"/>
</dbReference>
<dbReference type="GO" id="GO:0017006">
    <property type="term" value="P:protein-tetrapyrrole linkage"/>
    <property type="evidence" value="ECO:0007669"/>
    <property type="project" value="UniProtKB-UniRule"/>
</dbReference>
<dbReference type="RefSeq" id="WP_171976265.1">
    <property type="nucleotide sequence ID" value="NZ_CAWOXK010000001.1"/>
</dbReference>
<dbReference type="AlphaFoldDB" id="A0A856MG67"/>
<dbReference type="Proteomes" id="UP000503129">
    <property type="component" value="Chromosome"/>
</dbReference>